<reference evidence="1" key="1">
    <citation type="submission" date="2022-04" db="EMBL/GenBank/DDBJ databases">
        <title>Genome of the entomopathogenic fungus Entomophthora muscae.</title>
        <authorList>
            <person name="Elya C."/>
            <person name="Lovett B.R."/>
            <person name="Lee E."/>
            <person name="Macias A.M."/>
            <person name="Hajek A.E."/>
            <person name="De Bivort B.L."/>
            <person name="Kasson M.T."/>
            <person name="De Fine Licht H.H."/>
            <person name="Stajich J.E."/>
        </authorList>
    </citation>
    <scope>NUCLEOTIDE SEQUENCE</scope>
    <source>
        <strain evidence="1">Berkeley</strain>
    </source>
</reference>
<proteinExistence type="predicted"/>
<comment type="caution">
    <text evidence="1">The sequence shown here is derived from an EMBL/GenBank/DDBJ whole genome shotgun (WGS) entry which is preliminary data.</text>
</comment>
<name>A0ACC2SL83_9FUNG</name>
<gene>
    <name evidence="1" type="ORF">DSO57_1002893</name>
</gene>
<protein>
    <submittedName>
        <fullName evidence="1">Uncharacterized protein</fullName>
    </submittedName>
</protein>
<keyword evidence="2" id="KW-1185">Reference proteome</keyword>
<organism evidence="1 2">
    <name type="scientific">Entomophthora muscae</name>
    <dbReference type="NCBI Taxonomy" id="34485"/>
    <lineage>
        <taxon>Eukaryota</taxon>
        <taxon>Fungi</taxon>
        <taxon>Fungi incertae sedis</taxon>
        <taxon>Zoopagomycota</taxon>
        <taxon>Entomophthoromycotina</taxon>
        <taxon>Entomophthoromycetes</taxon>
        <taxon>Entomophthorales</taxon>
        <taxon>Entomophthoraceae</taxon>
        <taxon>Entomophthora</taxon>
    </lineage>
</organism>
<dbReference type="Proteomes" id="UP001165960">
    <property type="component" value="Unassembled WGS sequence"/>
</dbReference>
<accession>A0ACC2SL83</accession>
<sequence length="205" mass="22879">MGEVGGSRERRKSISETLGLSIPHQLMEAAPRKTDSALKGISSSSNNIGERPPIHADPEKEGLPSINYFCIFTTKLGQKEDDRHEQILYYGTRHNFNQQPSGEQCLEYLEDLEDAAGDFTTRLPDDTAPTKSGSGERQHHVPLDTQVRQVGLAQAMINFSKIFSPEAPCENVHSKKARLVFFEPEQDFHFSFEHKSGSPYAAFGN</sequence>
<evidence type="ECO:0000313" key="1">
    <source>
        <dbReference type="EMBL" id="KAJ9063159.1"/>
    </source>
</evidence>
<evidence type="ECO:0000313" key="2">
    <source>
        <dbReference type="Proteomes" id="UP001165960"/>
    </source>
</evidence>
<dbReference type="EMBL" id="QTSX02004977">
    <property type="protein sequence ID" value="KAJ9063159.1"/>
    <property type="molecule type" value="Genomic_DNA"/>
</dbReference>